<dbReference type="InterPro" id="IPR054350">
    <property type="entry name" value="PurT/PurK_preATP-grasp"/>
</dbReference>
<comment type="pathway">
    <text evidence="5 6">Purine metabolism; IMP biosynthesis via de novo pathway; 5-amino-1-(5-phospho-D-ribosyl)imidazole-4-carboxylate from 5-amino-1-(5-phospho-D-ribosyl)imidazole (N5-CAIR route): step 1/2.</text>
</comment>
<dbReference type="AlphaFoldDB" id="A0AA96GKV2"/>
<organism evidence="9 10">
    <name type="scientific">Candidatus Nitrospira neomarina</name>
    <dbReference type="NCBI Taxonomy" id="3020899"/>
    <lineage>
        <taxon>Bacteria</taxon>
        <taxon>Pseudomonadati</taxon>
        <taxon>Nitrospirota</taxon>
        <taxon>Nitrospiria</taxon>
        <taxon>Nitrospirales</taxon>
        <taxon>Nitrospiraceae</taxon>
        <taxon>Nitrospira</taxon>
    </lineage>
</organism>
<evidence type="ECO:0000313" key="10">
    <source>
        <dbReference type="Proteomes" id="UP001302494"/>
    </source>
</evidence>
<comment type="function">
    <text evidence="6">Catalyzes the ATP-dependent conversion of 5-aminoimidazole ribonucleotide (AIR) and HCO(3)- to N5-carboxyaminoimidazole ribonucleotide (N5-CAIR).</text>
</comment>
<dbReference type="NCBIfam" id="NF004679">
    <property type="entry name" value="PRK06019.1-5"/>
    <property type="match status" value="1"/>
</dbReference>
<protein>
    <recommendedName>
        <fullName evidence="5 6">N5-carboxyaminoimidazole ribonucleotide synthase</fullName>
        <shortName evidence="5 6">N5-CAIR synthase</shortName>
        <ecNumber evidence="5 6">6.3.4.18</ecNumber>
    </recommendedName>
    <alternativeName>
        <fullName evidence="5 6">5-(carboxyamino)imidazole ribonucleotide synthetase</fullName>
    </alternativeName>
</protein>
<feature type="binding site" evidence="5">
    <location>
        <position position="106"/>
    </location>
    <ligand>
        <name>ATP</name>
        <dbReference type="ChEBI" id="CHEBI:30616"/>
    </ligand>
</feature>
<dbReference type="NCBIfam" id="TIGR01161">
    <property type="entry name" value="purK"/>
    <property type="match status" value="1"/>
</dbReference>
<dbReference type="InterPro" id="IPR013815">
    <property type="entry name" value="ATP_grasp_subdomain_1"/>
</dbReference>
<dbReference type="GO" id="GO:0046872">
    <property type="term" value="F:metal ion binding"/>
    <property type="evidence" value="ECO:0007669"/>
    <property type="project" value="InterPro"/>
</dbReference>
<dbReference type="PANTHER" id="PTHR11609:SF5">
    <property type="entry name" value="PHOSPHORIBOSYLAMINOIMIDAZOLE CARBOXYLASE"/>
    <property type="match status" value="1"/>
</dbReference>
<proteinExistence type="inferred from homology"/>
<dbReference type="InterPro" id="IPR011761">
    <property type="entry name" value="ATP-grasp"/>
</dbReference>
<dbReference type="PANTHER" id="PTHR11609">
    <property type="entry name" value="PURINE BIOSYNTHESIS PROTEIN 6/7, PUR6/7"/>
    <property type="match status" value="1"/>
</dbReference>
<name>A0AA96GKV2_9BACT</name>
<keyword evidence="1 5" id="KW-0436">Ligase</keyword>
<dbReference type="InterPro" id="IPR003135">
    <property type="entry name" value="ATP-grasp_carboxylate-amine"/>
</dbReference>
<feature type="domain" description="ATP-grasp" evidence="8">
    <location>
        <begin position="110"/>
        <end position="296"/>
    </location>
</feature>
<keyword evidence="4 5" id="KW-0067">ATP-binding</keyword>
<dbReference type="Pfam" id="PF17769">
    <property type="entry name" value="PurK_C"/>
    <property type="match status" value="1"/>
</dbReference>
<keyword evidence="2 5" id="KW-0547">Nucleotide-binding</keyword>
<evidence type="ECO:0000256" key="4">
    <source>
        <dbReference type="ARBA" id="ARBA00022840"/>
    </source>
</evidence>
<dbReference type="InterPro" id="IPR016185">
    <property type="entry name" value="PreATP-grasp_dom_sf"/>
</dbReference>
<dbReference type="GO" id="GO:0006189">
    <property type="term" value="P:'de novo' IMP biosynthetic process"/>
    <property type="evidence" value="ECO:0007669"/>
    <property type="project" value="UniProtKB-UniRule"/>
</dbReference>
<dbReference type="Proteomes" id="UP001302494">
    <property type="component" value="Chromosome"/>
</dbReference>
<dbReference type="KEGG" id="nneo:PQG83_00360"/>
<keyword evidence="3 5" id="KW-0658">Purine biosynthesis</keyword>
<dbReference type="InterPro" id="IPR040686">
    <property type="entry name" value="PurK_C"/>
</dbReference>
<evidence type="ECO:0000256" key="7">
    <source>
        <dbReference type="SAM" id="MobiDB-lite"/>
    </source>
</evidence>
<comment type="subunit">
    <text evidence="5 6">Homodimer.</text>
</comment>
<dbReference type="SUPFAM" id="SSF52440">
    <property type="entry name" value="PreATP-grasp domain"/>
    <property type="match status" value="1"/>
</dbReference>
<sequence length="406" mass="45154">MNIILPGGTIGILGGGQLGRMLAMEGRRMGYRIGVLDPVENCPAAQVADFCVQSELTNTERVMDFVSQVDVVTIETELVPWMLLADIETGQATRPSSSVLALIQDRLVQREFLQDHRFPQTPFASVKDHTTLTAAAQHVTFPAILKKRRSGYDGKGQIRATGVDHLNEVWRELKEVPCVLEAVAPFKMELSVVLARSLQGDIQLYPLAENAHRQNILHTTRVPARVADTIRLRAEELAVSLSEALDYCGVMAVELFLLEDDTLLINEIAPRPHNSGHFTFGACVTSQFEQHLRAICGLPLGDTSLMHPVVMVNLLGDLWRNGPPRWDRLLAHPQVRLHLYGKTHAAPGRKMGHFLLMADNPDQSYQQAEDLLQSMTDADSQEKDFLVKNPAKEPFQKLSRPLETPA</sequence>
<evidence type="ECO:0000256" key="6">
    <source>
        <dbReference type="RuleBase" id="RU361200"/>
    </source>
</evidence>
<dbReference type="Pfam" id="PF02222">
    <property type="entry name" value="ATP-grasp"/>
    <property type="match status" value="1"/>
</dbReference>
<evidence type="ECO:0000259" key="8">
    <source>
        <dbReference type="PROSITE" id="PS50975"/>
    </source>
</evidence>
<dbReference type="FunFam" id="3.30.470.20:FF:000029">
    <property type="entry name" value="N5-carboxyaminoimidazole ribonucleotide synthase"/>
    <property type="match status" value="1"/>
</dbReference>
<comment type="function">
    <text evidence="5">Catalyzes the ATP-dependent conversion of 5-aminoimidazole ribonucleotide (AIR) and HCO(3)(-) to N5-carboxyaminoimidazole ribonucleotide (N5-CAIR).</text>
</comment>
<dbReference type="NCBIfam" id="NF004675">
    <property type="entry name" value="PRK06019.1-1"/>
    <property type="match status" value="1"/>
</dbReference>
<dbReference type="EMBL" id="CP116968">
    <property type="protein sequence ID" value="WNM62230.1"/>
    <property type="molecule type" value="Genomic_DNA"/>
</dbReference>
<evidence type="ECO:0000256" key="5">
    <source>
        <dbReference type="HAMAP-Rule" id="MF_01928"/>
    </source>
</evidence>
<dbReference type="GO" id="GO:0034028">
    <property type="term" value="F:5-(carboxyamino)imidazole ribonucleotide synthase activity"/>
    <property type="evidence" value="ECO:0007669"/>
    <property type="project" value="UniProtKB-UniRule"/>
</dbReference>
<feature type="binding site" evidence="5">
    <location>
        <position position="212"/>
    </location>
    <ligand>
        <name>ATP</name>
        <dbReference type="ChEBI" id="CHEBI:30616"/>
    </ligand>
</feature>
<dbReference type="HAMAP" id="MF_01928">
    <property type="entry name" value="PurK"/>
    <property type="match status" value="1"/>
</dbReference>
<evidence type="ECO:0000256" key="3">
    <source>
        <dbReference type="ARBA" id="ARBA00022755"/>
    </source>
</evidence>
<reference evidence="9 10" key="1">
    <citation type="submission" date="2023-01" db="EMBL/GenBank/DDBJ databases">
        <title>Cultivation and genomic characterization of new, ubiquitous marine nitrite-oxidizing bacteria from the Nitrospirales.</title>
        <authorList>
            <person name="Mueller A.J."/>
            <person name="Daebeler A."/>
            <person name="Herbold C.W."/>
            <person name="Kirkegaard R.H."/>
            <person name="Daims H."/>
        </authorList>
    </citation>
    <scope>NUCLEOTIDE SEQUENCE [LARGE SCALE GENOMIC DNA]</scope>
    <source>
        <strain evidence="9 10">DK</strain>
    </source>
</reference>
<keyword evidence="10" id="KW-1185">Reference proteome</keyword>
<dbReference type="Pfam" id="PF22660">
    <property type="entry name" value="RS_preATP-grasp-like"/>
    <property type="match status" value="1"/>
</dbReference>
<comment type="catalytic activity">
    <reaction evidence="5 6">
        <text>5-amino-1-(5-phospho-beta-D-ribosyl)imidazole + hydrogencarbonate + ATP = 5-carboxyamino-1-(5-phospho-D-ribosyl)imidazole + ADP + phosphate + 2 H(+)</text>
        <dbReference type="Rhea" id="RHEA:19317"/>
        <dbReference type="ChEBI" id="CHEBI:15378"/>
        <dbReference type="ChEBI" id="CHEBI:17544"/>
        <dbReference type="ChEBI" id="CHEBI:30616"/>
        <dbReference type="ChEBI" id="CHEBI:43474"/>
        <dbReference type="ChEBI" id="CHEBI:58730"/>
        <dbReference type="ChEBI" id="CHEBI:137981"/>
        <dbReference type="ChEBI" id="CHEBI:456216"/>
        <dbReference type="EC" id="6.3.4.18"/>
    </reaction>
</comment>
<feature type="compositionally biased region" description="Basic and acidic residues" evidence="7">
    <location>
        <begin position="380"/>
        <end position="395"/>
    </location>
</feature>
<dbReference type="GO" id="GO:0004638">
    <property type="term" value="F:phosphoribosylaminoimidazole carboxylase activity"/>
    <property type="evidence" value="ECO:0007669"/>
    <property type="project" value="InterPro"/>
</dbReference>
<feature type="binding site" evidence="5">
    <location>
        <position position="189"/>
    </location>
    <ligand>
        <name>ATP</name>
        <dbReference type="ChEBI" id="CHEBI:30616"/>
    </ligand>
</feature>
<dbReference type="GO" id="GO:0005829">
    <property type="term" value="C:cytosol"/>
    <property type="evidence" value="ECO:0007669"/>
    <property type="project" value="TreeGrafter"/>
</dbReference>
<dbReference type="SUPFAM" id="SSF51246">
    <property type="entry name" value="Rudiment single hybrid motif"/>
    <property type="match status" value="1"/>
</dbReference>
<dbReference type="PROSITE" id="PS50975">
    <property type="entry name" value="ATP_GRASP"/>
    <property type="match status" value="1"/>
</dbReference>
<dbReference type="InterPro" id="IPR005875">
    <property type="entry name" value="PurK"/>
</dbReference>
<dbReference type="SUPFAM" id="SSF56059">
    <property type="entry name" value="Glutathione synthetase ATP-binding domain-like"/>
    <property type="match status" value="1"/>
</dbReference>
<comment type="similarity">
    <text evidence="5 6">Belongs to the PurK/PurT family.</text>
</comment>
<feature type="binding site" evidence="5">
    <location>
        <position position="146"/>
    </location>
    <ligand>
        <name>ATP</name>
        <dbReference type="ChEBI" id="CHEBI:30616"/>
    </ligand>
</feature>
<dbReference type="GO" id="GO:0005524">
    <property type="term" value="F:ATP binding"/>
    <property type="evidence" value="ECO:0007669"/>
    <property type="project" value="UniProtKB-UniRule"/>
</dbReference>
<dbReference type="Gene3D" id="3.30.1490.20">
    <property type="entry name" value="ATP-grasp fold, A domain"/>
    <property type="match status" value="1"/>
</dbReference>
<feature type="region of interest" description="Disordered" evidence="7">
    <location>
        <begin position="371"/>
        <end position="406"/>
    </location>
</feature>
<accession>A0AA96GKV2</accession>
<gene>
    <name evidence="5 6" type="primary">purK</name>
    <name evidence="9" type="ORF">PQG83_00360</name>
</gene>
<evidence type="ECO:0000256" key="1">
    <source>
        <dbReference type="ARBA" id="ARBA00022598"/>
    </source>
</evidence>
<dbReference type="RefSeq" id="WP_312745415.1">
    <property type="nucleotide sequence ID" value="NZ_CP116968.1"/>
</dbReference>
<dbReference type="FunFam" id="3.30.1490.20:FF:000015">
    <property type="entry name" value="N5-carboxyaminoimidazole ribonucleotide synthase"/>
    <property type="match status" value="1"/>
</dbReference>
<dbReference type="InterPro" id="IPR011054">
    <property type="entry name" value="Rudment_hybrid_motif"/>
</dbReference>
<dbReference type="NCBIfam" id="NF004676">
    <property type="entry name" value="PRK06019.1-2"/>
    <property type="match status" value="1"/>
</dbReference>
<evidence type="ECO:0000313" key="9">
    <source>
        <dbReference type="EMBL" id="WNM62230.1"/>
    </source>
</evidence>
<dbReference type="Gene3D" id="3.30.470.20">
    <property type="entry name" value="ATP-grasp fold, B domain"/>
    <property type="match status" value="1"/>
</dbReference>
<evidence type="ECO:0000256" key="2">
    <source>
        <dbReference type="ARBA" id="ARBA00022741"/>
    </source>
</evidence>
<dbReference type="Gene3D" id="3.40.50.20">
    <property type="match status" value="1"/>
</dbReference>
<feature type="binding site" evidence="5">
    <location>
        <begin position="151"/>
        <end position="157"/>
    </location>
    <ligand>
        <name>ATP</name>
        <dbReference type="ChEBI" id="CHEBI:30616"/>
    </ligand>
</feature>
<feature type="binding site" evidence="5">
    <location>
        <begin position="266"/>
        <end position="267"/>
    </location>
    <ligand>
        <name>ATP</name>
        <dbReference type="ChEBI" id="CHEBI:30616"/>
    </ligand>
</feature>
<comment type="caution">
    <text evidence="5">Lacks conserved residue(s) required for the propagation of feature annotation.</text>
</comment>
<dbReference type="EC" id="6.3.4.18" evidence="5 6"/>